<organism evidence="1 2">
    <name type="scientific">Leptothrix cholodnii (strain ATCC 51168 / LMG 8142 / SP-6)</name>
    <name type="common">Leptothrix discophora (strain SP-6)</name>
    <dbReference type="NCBI Taxonomy" id="395495"/>
    <lineage>
        <taxon>Bacteria</taxon>
        <taxon>Pseudomonadati</taxon>
        <taxon>Pseudomonadota</taxon>
        <taxon>Betaproteobacteria</taxon>
        <taxon>Burkholderiales</taxon>
        <taxon>Sphaerotilaceae</taxon>
        <taxon>Leptothrix</taxon>
    </lineage>
</organism>
<dbReference type="OrthoDB" id="9152588at2"/>
<dbReference type="HOGENOM" id="CLU_675558_0_0_4"/>
<dbReference type="EMBL" id="CP001013">
    <property type="protein sequence ID" value="ACB35198.1"/>
    <property type="molecule type" value="Genomic_DNA"/>
</dbReference>
<gene>
    <name evidence="1" type="ordered locus">Lcho_2933</name>
</gene>
<sequence length="393" mass="40894">MKPVSGLALIEVLVAMAVLAIGLGGTLRLQTWLRVGTDLSRQRAEALRLAQDSHESLRAYASLADWTAIAGHSPTGVALTHANTAYQLERSVTTQTDPRLKHVSTVLSWPDRDGQQQQLQLDTLLVGQDPTLAAALTLDRGAGATAGSVGRGASPRHALIPARAKSLGGGRSVFKPRAQDLLAWVFDDQTGSVVARCDSTAGLSSAQLDANSLGACRAIAGLLIGGHVRFALDTDSPGAGDAQNPLSPALPLDLRLQLTSTGHPDPGWECADDAPDSIGGAPAQLGVIYHCVIQGAGLPPRWSGRLDIVPIGWTLASSGVTGYRVCRYSADHNRNGRIDNAEHPASHAAVGEPLGDQNFLILRAAAGCPTDSGVSFAGQGGNWLDDSSVAHQP</sequence>
<accession>B1XYF3</accession>
<reference evidence="1 2" key="1">
    <citation type="submission" date="2008-03" db="EMBL/GenBank/DDBJ databases">
        <title>Complete sequence of Leptothrix cholodnii SP-6.</title>
        <authorList>
            <consortium name="US DOE Joint Genome Institute"/>
            <person name="Copeland A."/>
            <person name="Lucas S."/>
            <person name="Lapidus A."/>
            <person name="Glavina del Rio T."/>
            <person name="Dalin E."/>
            <person name="Tice H."/>
            <person name="Bruce D."/>
            <person name="Goodwin L."/>
            <person name="Pitluck S."/>
            <person name="Chertkov O."/>
            <person name="Brettin T."/>
            <person name="Detter J.C."/>
            <person name="Han C."/>
            <person name="Kuske C.R."/>
            <person name="Schmutz J."/>
            <person name="Larimer F."/>
            <person name="Land M."/>
            <person name="Hauser L."/>
            <person name="Kyrpides N."/>
            <person name="Lykidis A."/>
            <person name="Emerson D."/>
            <person name="Richardson P."/>
        </authorList>
    </citation>
    <scope>NUCLEOTIDE SEQUENCE [LARGE SCALE GENOMIC DNA]</scope>
    <source>
        <strain evidence="2">ATCC 51168 / LMG 8142 / SP-6</strain>
    </source>
</reference>
<evidence type="ECO:0000313" key="2">
    <source>
        <dbReference type="Proteomes" id="UP000001693"/>
    </source>
</evidence>
<dbReference type="KEGG" id="lch:Lcho_2933"/>
<dbReference type="RefSeq" id="WP_012347952.1">
    <property type="nucleotide sequence ID" value="NC_010524.1"/>
</dbReference>
<keyword evidence="2" id="KW-1185">Reference proteome</keyword>
<dbReference type="Pfam" id="PF07963">
    <property type="entry name" value="N_methyl"/>
    <property type="match status" value="1"/>
</dbReference>
<evidence type="ECO:0000313" key="1">
    <source>
        <dbReference type="EMBL" id="ACB35198.1"/>
    </source>
</evidence>
<proteinExistence type="predicted"/>
<dbReference type="AlphaFoldDB" id="B1XYF3"/>
<protein>
    <submittedName>
        <fullName evidence="1">Uncharacterized protein</fullName>
    </submittedName>
</protein>
<dbReference type="STRING" id="395495.Lcho_2933"/>
<dbReference type="Proteomes" id="UP000001693">
    <property type="component" value="Chromosome"/>
</dbReference>
<dbReference type="InterPro" id="IPR012902">
    <property type="entry name" value="N_methyl_site"/>
</dbReference>
<dbReference type="eggNOG" id="COG4967">
    <property type="taxonomic scope" value="Bacteria"/>
</dbReference>
<name>B1XYF3_LEPCP</name>